<name>A0A0B9AJE6_BRELN</name>
<feature type="transmembrane region" description="Helical" evidence="12">
    <location>
        <begin position="388"/>
        <end position="413"/>
    </location>
</feature>
<dbReference type="Gene3D" id="1.20.1250.20">
    <property type="entry name" value="MFS general substrate transporter like domains"/>
    <property type="match status" value="2"/>
</dbReference>
<dbReference type="Pfam" id="PF07690">
    <property type="entry name" value="MFS_1"/>
    <property type="match status" value="1"/>
</dbReference>
<dbReference type="InterPro" id="IPR011701">
    <property type="entry name" value="MFS"/>
</dbReference>
<keyword evidence="6" id="KW-0769">Symport</keyword>
<evidence type="ECO:0000256" key="1">
    <source>
        <dbReference type="ARBA" id="ARBA00004651"/>
    </source>
</evidence>
<evidence type="ECO:0000256" key="4">
    <source>
        <dbReference type="ARBA" id="ARBA00022475"/>
    </source>
</evidence>
<comment type="subcellular location">
    <subcellularLocation>
        <location evidence="1">Cell membrane</location>
        <topology evidence="1">Multi-pass membrane protein</topology>
    </subcellularLocation>
</comment>
<dbReference type="InterPro" id="IPR036259">
    <property type="entry name" value="MFS_trans_sf"/>
</dbReference>
<evidence type="ECO:0000259" key="13">
    <source>
        <dbReference type="PROSITE" id="PS50850"/>
    </source>
</evidence>
<dbReference type="PROSITE" id="PS50850">
    <property type="entry name" value="MFS"/>
    <property type="match status" value="1"/>
</dbReference>
<comment type="function">
    <text evidence="9">May be a proton symporter involved in the uptake of osmolytes such as proline and glycine betaine.</text>
</comment>
<keyword evidence="8 12" id="KW-0472">Membrane</keyword>
<feature type="transmembrane region" description="Helical" evidence="12">
    <location>
        <begin position="419"/>
        <end position="438"/>
    </location>
</feature>
<dbReference type="FunFam" id="1.20.1250.20:FF:000001">
    <property type="entry name" value="Dicarboxylate MFS transporter"/>
    <property type="match status" value="1"/>
</dbReference>
<keyword evidence="15" id="KW-1185">Reference proteome</keyword>
<gene>
    <name evidence="14" type="ORF">AE0388_2926</name>
</gene>
<proteinExistence type="inferred from homology"/>
<evidence type="ECO:0000256" key="6">
    <source>
        <dbReference type="ARBA" id="ARBA00022847"/>
    </source>
</evidence>
<feature type="transmembrane region" description="Helical" evidence="12">
    <location>
        <begin position="350"/>
        <end position="367"/>
    </location>
</feature>
<dbReference type="InterPro" id="IPR051084">
    <property type="entry name" value="H+-coupled_symporters"/>
</dbReference>
<dbReference type="EMBL" id="JTJZ01000022">
    <property type="protein sequence ID" value="KHS50854.1"/>
    <property type="molecule type" value="Genomic_DNA"/>
</dbReference>
<feature type="domain" description="Major facilitator superfamily (MFS) profile" evidence="13">
    <location>
        <begin position="34"/>
        <end position="445"/>
    </location>
</feature>
<feature type="transmembrane region" description="Helical" evidence="12">
    <location>
        <begin position="130"/>
        <end position="150"/>
    </location>
</feature>
<evidence type="ECO:0000256" key="10">
    <source>
        <dbReference type="ARBA" id="ARBA00039918"/>
    </source>
</evidence>
<dbReference type="PANTHER" id="PTHR43528:SF1">
    <property type="entry name" value="ALPHA-KETOGLUTARATE PERMEASE"/>
    <property type="match status" value="1"/>
</dbReference>
<dbReference type="SUPFAM" id="SSF103473">
    <property type="entry name" value="MFS general substrate transporter"/>
    <property type="match status" value="1"/>
</dbReference>
<evidence type="ECO:0000313" key="14">
    <source>
        <dbReference type="EMBL" id="KHS50854.1"/>
    </source>
</evidence>
<dbReference type="Proteomes" id="UP000031488">
    <property type="component" value="Unassembled WGS sequence"/>
</dbReference>
<feature type="transmembrane region" description="Helical" evidence="12">
    <location>
        <begin position="293"/>
        <end position="314"/>
    </location>
</feature>
<dbReference type="InterPro" id="IPR005829">
    <property type="entry name" value="Sugar_transporter_CS"/>
</dbReference>
<organism evidence="14 15">
    <name type="scientific">Brevibacterium linens</name>
    <dbReference type="NCBI Taxonomy" id="1703"/>
    <lineage>
        <taxon>Bacteria</taxon>
        <taxon>Bacillati</taxon>
        <taxon>Actinomycetota</taxon>
        <taxon>Actinomycetes</taxon>
        <taxon>Micrococcales</taxon>
        <taxon>Brevibacteriaceae</taxon>
        <taxon>Brevibacterium</taxon>
    </lineage>
</organism>
<keyword evidence="7 12" id="KW-1133">Transmembrane helix</keyword>
<dbReference type="GO" id="GO:0005886">
    <property type="term" value="C:plasma membrane"/>
    <property type="evidence" value="ECO:0007669"/>
    <property type="project" value="UniProtKB-SubCell"/>
</dbReference>
<feature type="transmembrane region" description="Helical" evidence="12">
    <location>
        <begin position="71"/>
        <end position="94"/>
    </location>
</feature>
<dbReference type="PATRIC" id="fig|1703.6.peg.2874"/>
<protein>
    <recommendedName>
        <fullName evidence="10">Putative proline/betaine transporter</fullName>
    </recommendedName>
</protein>
<evidence type="ECO:0000313" key="15">
    <source>
        <dbReference type="Proteomes" id="UP000031488"/>
    </source>
</evidence>
<dbReference type="GO" id="GO:0015293">
    <property type="term" value="F:symporter activity"/>
    <property type="evidence" value="ECO:0007669"/>
    <property type="project" value="UniProtKB-KW"/>
</dbReference>
<evidence type="ECO:0000256" key="2">
    <source>
        <dbReference type="ARBA" id="ARBA00008240"/>
    </source>
</evidence>
<sequence length="449" mass="48326">MKSDLAPEDNNAVKSDASATAQPSIEQKRTLRRVVSASFVGNFVEWFDYGVYGYFATTIAIVFFPESEGNLALLSTFAVFAVSFVVRPIGGFIWGHIGDKIGRRSALSVSILIMSVSTFAIGLLPSFAVAGFLAPVLLLVVRLVQGFSAAGEYAGASAFLVEYAPPRRRGLYAAVVPASTATGLLLGSVLAAVLSSTLSDGQLESWGWRLPFFLAAPMGLIGRYIRTRLEDTPAFRELAQQDEVIKAPVFAMFRDHWRPLVISMCAVLLNAVGFYVVLTYMPTYLTTELGYGATESFVATTIALVTYIGFILLTGLASDRFGRKRMLIIASVTFIVLTVPAFMLLDAGSFTLVVLVEIGLGAMLTLNDGTLPSFLAEMFPTRIRYTGFAVSFNVSNALFGGTAPFMATLLIGLTNSHLAPGWYLMAAAAICLGAVICAKETFHKPLRDV</sequence>
<keyword evidence="4" id="KW-1003">Cell membrane</keyword>
<feature type="transmembrane region" description="Helical" evidence="12">
    <location>
        <begin position="46"/>
        <end position="65"/>
    </location>
</feature>
<evidence type="ECO:0000256" key="12">
    <source>
        <dbReference type="SAM" id="Phobius"/>
    </source>
</evidence>
<reference evidence="14 15" key="1">
    <citation type="submission" date="2014-11" db="EMBL/GenBank/DDBJ databases">
        <title>Draft Genome Sequence of Brevibacterium linens AE038-8.</title>
        <authorList>
            <person name="Maizel D."/>
            <person name="Utturkar S.M."/>
            <person name="Brown S.D."/>
            <person name="Ferrero M."/>
            <person name="Rosen B.P."/>
        </authorList>
    </citation>
    <scope>NUCLEOTIDE SEQUENCE [LARGE SCALE GENOMIC DNA]</scope>
    <source>
        <strain evidence="14 15">AE038-8</strain>
    </source>
</reference>
<evidence type="ECO:0000256" key="8">
    <source>
        <dbReference type="ARBA" id="ARBA00023136"/>
    </source>
</evidence>
<evidence type="ECO:0000256" key="9">
    <source>
        <dbReference type="ARBA" id="ARBA00037295"/>
    </source>
</evidence>
<feature type="transmembrane region" description="Helical" evidence="12">
    <location>
        <begin position="206"/>
        <end position="225"/>
    </location>
</feature>
<keyword evidence="3" id="KW-0813">Transport</keyword>
<feature type="transmembrane region" description="Helical" evidence="12">
    <location>
        <begin position="171"/>
        <end position="194"/>
    </location>
</feature>
<comment type="similarity">
    <text evidence="2">Belongs to the major facilitator superfamily. Metabolite:H+ Symporter (MHS) family (TC 2.A.1.6) family.</text>
</comment>
<dbReference type="AlphaFoldDB" id="A0A0B9AJE6"/>
<dbReference type="RefSeq" id="WP_039211585.1">
    <property type="nucleotide sequence ID" value="NZ_JTJZ01000022.1"/>
</dbReference>
<feature type="transmembrane region" description="Helical" evidence="12">
    <location>
        <begin position="260"/>
        <end position="281"/>
    </location>
</feature>
<evidence type="ECO:0000256" key="3">
    <source>
        <dbReference type="ARBA" id="ARBA00022448"/>
    </source>
</evidence>
<feature type="transmembrane region" description="Helical" evidence="12">
    <location>
        <begin position="106"/>
        <end position="124"/>
    </location>
</feature>
<feature type="region of interest" description="Disordered" evidence="11">
    <location>
        <begin position="1"/>
        <end position="21"/>
    </location>
</feature>
<evidence type="ECO:0000256" key="11">
    <source>
        <dbReference type="SAM" id="MobiDB-lite"/>
    </source>
</evidence>
<dbReference type="PANTHER" id="PTHR43528">
    <property type="entry name" value="ALPHA-KETOGLUTARATE PERMEASE"/>
    <property type="match status" value="1"/>
</dbReference>
<comment type="caution">
    <text evidence="14">The sequence shown here is derived from an EMBL/GenBank/DDBJ whole genome shotgun (WGS) entry which is preliminary data.</text>
</comment>
<dbReference type="InterPro" id="IPR020846">
    <property type="entry name" value="MFS_dom"/>
</dbReference>
<keyword evidence="5 12" id="KW-0812">Transmembrane</keyword>
<feature type="transmembrane region" description="Helical" evidence="12">
    <location>
        <begin position="326"/>
        <end position="344"/>
    </location>
</feature>
<evidence type="ECO:0000256" key="7">
    <source>
        <dbReference type="ARBA" id="ARBA00022989"/>
    </source>
</evidence>
<accession>A0A0B9AJE6</accession>
<dbReference type="PROSITE" id="PS00216">
    <property type="entry name" value="SUGAR_TRANSPORT_1"/>
    <property type="match status" value="1"/>
</dbReference>
<dbReference type="OrthoDB" id="8953821at2"/>
<evidence type="ECO:0000256" key="5">
    <source>
        <dbReference type="ARBA" id="ARBA00022692"/>
    </source>
</evidence>